<evidence type="ECO:0000313" key="8">
    <source>
        <dbReference type="Proteomes" id="UP000650524"/>
    </source>
</evidence>
<evidence type="ECO:0000256" key="4">
    <source>
        <dbReference type="ARBA" id="ARBA00022989"/>
    </source>
</evidence>
<dbReference type="PANTHER" id="PTHR30482:SF5">
    <property type="entry name" value="ABC TRANSPORTER PERMEASE PROTEIN"/>
    <property type="match status" value="1"/>
</dbReference>
<dbReference type="InterPro" id="IPR043428">
    <property type="entry name" value="LivM-like"/>
</dbReference>
<feature type="transmembrane region" description="Helical" evidence="6">
    <location>
        <begin position="94"/>
        <end position="116"/>
    </location>
</feature>
<feature type="transmembrane region" description="Helical" evidence="6">
    <location>
        <begin position="20"/>
        <end position="38"/>
    </location>
</feature>
<sequence>MGGNFKVSYREDMALFQTLWVKVWLSILILLLLLAPYLLSRYQLSILIEMGIAVIGALGLNLLTGYTGQISLGHGAFLAIGAYTSGLLTGKLGLPFFLSLPLSGLMAAGLGLIVGIPSLRLKGLYLALGTLAFGFIVEYILFHWDLTQGDMGMAVKRARLGDFVIKTEKAYFYFVMIFAAGAAICAKNLVRSKIGRCFVAIRDRDIAAEAMGIPLAKYKIMAFGISAFYGGIAGCLMAHYQRWIVPGSFDISLSIAYIAMIILGGLGTILGSVLGAILITGIPHWITYLTDVFKESYPALSGLIVDFKLGIFGLIIVLTLLFEPQGLFGIYRRVRLYWKTWPYKY</sequence>
<evidence type="ECO:0000256" key="2">
    <source>
        <dbReference type="ARBA" id="ARBA00022475"/>
    </source>
</evidence>
<dbReference type="InterPro" id="IPR001851">
    <property type="entry name" value="ABC_transp_permease"/>
</dbReference>
<gene>
    <name evidence="7" type="ORF">H8E19_13590</name>
</gene>
<feature type="transmembrane region" description="Helical" evidence="6">
    <location>
        <begin position="44"/>
        <end position="63"/>
    </location>
</feature>
<organism evidence="7 8">
    <name type="scientific">Candidatus Desulfacyla euxinica</name>
    <dbReference type="NCBI Taxonomy" id="2841693"/>
    <lineage>
        <taxon>Bacteria</taxon>
        <taxon>Deltaproteobacteria</taxon>
        <taxon>Candidatus Desulfacyla</taxon>
    </lineage>
</organism>
<keyword evidence="4 6" id="KW-1133">Transmembrane helix</keyword>
<feature type="transmembrane region" description="Helical" evidence="6">
    <location>
        <begin position="300"/>
        <end position="322"/>
    </location>
</feature>
<dbReference type="PANTHER" id="PTHR30482">
    <property type="entry name" value="HIGH-AFFINITY BRANCHED-CHAIN AMINO ACID TRANSPORT SYSTEM PERMEASE"/>
    <property type="match status" value="1"/>
</dbReference>
<protein>
    <submittedName>
        <fullName evidence="7">Branched-chain amino acid ABC transporter permease</fullName>
    </submittedName>
</protein>
<feature type="transmembrane region" description="Helical" evidence="6">
    <location>
        <begin position="255"/>
        <end position="279"/>
    </location>
</feature>
<reference evidence="7 8" key="1">
    <citation type="submission" date="2020-08" db="EMBL/GenBank/DDBJ databases">
        <title>Bridging the membrane lipid divide: bacteria of the FCB group superphylum have the potential to synthesize archaeal ether lipids.</title>
        <authorList>
            <person name="Villanueva L."/>
            <person name="Von Meijenfeldt F.A.B."/>
            <person name="Westbye A.B."/>
            <person name="Yadav S."/>
            <person name="Hopmans E.C."/>
            <person name="Dutilh B.E."/>
            <person name="Sinninghe Damste J.S."/>
        </authorList>
    </citation>
    <scope>NUCLEOTIDE SEQUENCE [LARGE SCALE GENOMIC DNA]</scope>
    <source>
        <strain evidence="7">NIOZ-UU27</strain>
    </source>
</reference>
<keyword evidence="5 6" id="KW-0472">Membrane</keyword>
<accession>A0A8J6T9B0</accession>
<dbReference type="GO" id="GO:0015658">
    <property type="term" value="F:branched-chain amino acid transmembrane transporter activity"/>
    <property type="evidence" value="ECO:0007669"/>
    <property type="project" value="InterPro"/>
</dbReference>
<proteinExistence type="predicted"/>
<evidence type="ECO:0000313" key="7">
    <source>
        <dbReference type="EMBL" id="MBC8178433.1"/>
    </source>
</evidence>
<feature type="transmembrane region" description="Helical" evidence="6">
    <location>
        <begin position="220"/>
        <end position="240"/>
    </location>
</feature>
<evidence type="ECO:0000256" key="5">
    <source>
        <dbReference type="ARBA" id="ARBA00023136"/>
    </source>
</evidence>
<comment type="caution">
    <text evidence="7">The sequence shown here is derived from an EMBL/GenBank/DDBJ whole genome shotgun (WGS) entry which is preliminary data.</text>
</comment>
<keyword evidence="2" id="KW-1003">Cell membrane</keyword>
<feature type="transmembrane region" description="Helical" evidence="6">
    <location>
        <begin position="70"/>
        <end position="88"/>
    </location>
</feature>
<feature type="transmembrane region" description="Helical" evidence="6">
    <location>
        <begin position="170"/>
        <end position="190"/>
    </location>
</feature>
<evidence type="ECO:0000256" key="1">
    <source>
        <dbReference type="ARBA" id="ARBA00004651"/>
    </source>
</evidence>
<comment type="subcellular location">
    <subcellularLocation>
        <location evidence="1">Cell membrane</location>
        <topology evidence="1">Multi-pass membrane protein</topology>
    </subcellularLocation>
</comment>
<name>A0A8J6T9B0_9DELT</name>
<dbReference type="EMBL" id="JACNJD010000280">
    <property type="protein sequence ID" value="MBC8178433.1"/>
    <property type="molecule type" value="Genomic_DNA"/>
</dbReference>
<feature type="transmembrane region" description="Helical" evidence="6">
    <location>
        <begin position="123"/>
        <end position="142"/>
    </location>
</feature>
<keyword evidence="3 6" id="KW-0812">Transmembrane</keyword>
<dbReference type="Pfam" id="PF02653">
    <property type="entry name" value="BPD_transp_2"/>
    <property type="match status" value="1"/>
</dbReference>
<evidence type="ECO:0000256" key="6">
    <source>
        <dbReference type="SAM" id="Phobius"/>
    </source>
</evidence>
<dbReference type="GO" id="GO:0005886">
    <property type="term" value="C:plasma membrane"/>
    <property type="evidence" value="ECO:0007669"/>
    <property type="project" value="UniProtKB-SubCell"/>
</dbReference>
<dbReference type="AlphaFoldDB" id="A0A8J6T9B0"/>
<evidence type="ECO:0000256" key="3">
    <source>
        <dbReference type="ARBA" id="ARBA00022692"/>
    </source>
</evidence>
<dbReference type="CDD" id="cd06581">
    <property type="entry name" value="TM_PBP1_LivM_like"/>
    <property type="match status" value="1"/>
</dbReference>
<dbReference type="Proteomes" id="UP000650524">
    <property type="component" value="Unassembled WGS sequence"/>
</dbReference>